<keyword evidence="18" id="KW-1185">Reference proteome</keyword>
<dbReference type="Gene3D" id="2.40.50.140">
    <property type="entry name" value="Nucleic acid-binding proteins"/>
    <property type="match status" value="1"/>
</dbReference>
<dbReference type="InterPro" id="IPR044136">
    <property type="entry name" value="Lys-tRNA-ligase_II_N"/>
</dbReference>
<dbReference type="GO" id="GO:0004824">
    <property type="term" value="F:lysine-tRNA ligase activity"/>
    <property type="evidence" value="ECO:0007669"/>
    <property type="project" value="UniProtKB-UniRule"/>
</dbReference>
<dbReference type="InterPro" id="IPR045864">
    <property type="entry name" value="aa-tRNA-synth_II/BPL/LPL"/>
</dbReference>
<dbReference type="RefSeq" id="WP_043344898.1">
    <property type="nucleotide sequence ID" value="NZ_CP010536.1"/>
</dbReference>
<feature type="binding site" evidence="13">
    <location>
        <position position="422"/>
    </location>
    <ligand>
        <name>Mg(2+)</name>
        <dbReference type="ChEBI" id="CHEBI:18420"/>
        <label>1</label>
    </ligand>
</feature>
<evidence type="ECO:0000256" key="7">
    <source>
        <dbReference type="ARBA" id="ARBA00022741"/>
    </source>
</evidence>
<dbReference type="SUPFAM" id="SSF55681">
    <property type="entry name" value="Class II aaRS and biotin synthetases"/>
    <property type="match status" value="1"/>
</dbReference>
<feature type="binding site" evidence="13">
    <location>
        <position position="429"/>
    </location>
    <ligand>
        <name>Mg(2+)</name>
        <dbReference type="ChEBI" id="CHEBI:18420"/>
        <label>1</label>
    </ligand>
</feature>
<evidence type="ECO:0000256" key="6">
    <source>
        <dbReference type="ARBA" id="ARBA00022723"/>
    </source>
</evidence>
<evidence type="ECO:0000256" key="10">
    <source>
        <dbReference type="ARBA" id="ARBA00022917"/>
    </source>
</evidence>
<name>A0A0C4YD88_9BURK</name>
<accession>A0A0C4YD88</accession>
<evidence type="ECO:0000256" key="12">
    <source>
        <dbReference type="ARBA" id="ARBA00048573"/>
    </source>
</evidence>
<dbReference type="CDD" id="cd04322">
    <property type="entry name" value="LysRS_N"/>
    <property type="match status" value="1"/>
</dbReference>
<dbReference type="STRING" id="68895.RR42_m1255"/>
<dbReference type="GO" id="GO:0005524">
    <property type="term" value="F:ATP binding"/>
    <property type="evidence" value="ECO:0007669"/>
    <property type="project" value="UniProtKB-UniRule"/>
</dbReference>
<keyword evidence="9 13" id="KW-0460">Magnesium</keyword>
<evidence type="ECO:0000256" key="14">
    <source>
        <dbReference type="RuleBase" id="RU000336"/>
    </source>
</evidence>
<gene>
    <name evidence="13" type="primary">lysS</name>
    <name evidence="17" type="ORF">RR42_m1255</name>
</gene>
<dbReference type="PANTHER" id="PTHR42918">
    <property type="entry name" value="LYSYL-TRNA SYNTHETASE"/>
    <property type="match status" value="1"/>
</dbReference>
<dbReference type="AlphaFoldDB" id="A0A0C4YD88"/>
<dbReference type="Pfam" id="PF00152">
    <property type="entry name" value="tRNA-synt_2"/>
    <property type="match status" value="1"/>
</dbReference>
<evidence type="ECO:0000256" key="11">
    <source>
        <dbReference type="ARBA" id="ARBA00023146"/>
    </source>
</evidence>
<evidence type="ECO:0000256" key="15">
    <source>
        <dbReference type="SAM" id="Coils"/>
    </source>
</evidence>
<comment type="subcellular location">
    <subcellularLocation>
        <location evidence="1 13">Cytoplasm</location>
    </subcellularLocation>
</comment>
<dbReference type="InterPro" id="IPR002313">
    <property type="entry name" value="Lys-tRNA-ligase_II"/>
</dbReference>
<evidence type="ECO:0000256" key="3">
    <source>
        <dbReference type="ARBA" id="ARBA00011738"/>
    </source>
</evidence>
<keyword evidence="6 13" id="KW-0479">Metal-binding</keyword>
<evidence type="ECO:0000256" key="9">
    <source>
        <dbReference type="ARBA" id="ARBA00022842"/>
    </source>
</evidence>
<evidence type="ECO:0000256" key="2">
    <source>
        <dbReference type="ARBA" id="ARBA00008226"/>
    </source>
</evidence>
<proteinExistence type="inferred from homology"/>
<feature type="coiled-coil region" evidence="15">
    <location>
        <begin position="430"/>
        <end position="457"/>
    </location>
</feature>
<keyword evidence="4 13" id="KW-0963">Cytoplasm</keyword>
<evidence type="ECO:0000313" key="17">
    <source>
        <dbReference type="EMBL" id="AJG18661.1"/>
    </source>
</evidence>
<feature type="domain" description="Aminoacyl-transfer RNA synthetases class-II family profile" evidence="16">
    <location>
        <begin position="187"/>
        <end position="506"/>
    </location>
</feature>
<evidence type="ECO:0000313" key="18">
    <source>
        <dbReference type="Proteomes" id="UP000031843"/>
    </source>
</evidence>
<dbReference type="GO" id="GO:0042803">
    <property type="term" value="F:protein homodimerization activity"/>
    <property type="evidence" value="ECO:0007669"/>
    <property type="project" value="UniProtKB-ARBA"/>
</dbReference>
<dbReference type="GO" id="GO:0005829">
    <property type="term" value="C:cytosol"/>
    <property type="evidence" value="ECO:0007669"/>
    <property type="project" value="UniProtKB-ARBA"/>
</dbReference>
<evidence type="ECO:0000256" key="4">
    <source>
        <dbReference type="ARBA" id="ARBA00022490"/>
    </source>
</evidence>
<sequence>MTESNRAPAETNVPAAADENKIIAERREKLQALRQQGPAFPNDFRPTHQAAALHTQYSETEQAVLEATPVEVAIAGRMMLKRVMGKASFATVQDGSGRIQFYISRDAIGEDVYAAFKKWDLGDIVAARGTLMKTKTGELSVAVTELRLLSKSLRPLPGDYYGLADQEQKYRQRYVDLIVSPETRATFRARTNAISSLRRHMASNDFMEVETPMLHPIPGGATAKPFITHHNALDMQMFLRIAPELYLKRLVVGGFERVFEINRNFRNEGVSPRHNPEFTMMEFYAAYTDYRWLMDFTEDLIRQAAIDARGSAVLTYQDRELDLSKPFHRLTITQAIQKFAPQYTDAQLADTEFLRAELKKFGINTGAPQFLNAGLGTLQLVLFEETAESQLWEPTFIIDYPVEVSPLARASDTQPGITERFELFITGREIANGFSELNDAEDQAERFRKQVDQKDAGDEEAMYFDADYIRALEYGMPPTGGCGIGIDRLVMLLTDSPNIRDVILFPHLRRED</sequence>
<dbReference type="PROSITE" id="PS50862">
    <property type="entry name" value="AA_TRNA_LIGASE_II"/>
    <property type="match status" value="1"/>
</dbReference>
<feature type="binding site" evidence="13">
    <location>
        <position position="429"/>
    </location>
    <ligand>
        <name>Mg(2+)</name>
        <dbReference type="ChEBI" id="CHEBI:18420"/>
        <label>2</label>
    </ligand>
</feature>
<dbReference type="CDD" id="cd00775">
    <property type="entry name" value="LysRS_core"/>
    <property type="match status" value="1"/>
</dbReference>
<keyword evidence="5 13" id="KW-0436">Ligase</keyword>
<evidence type="ECO:0000256" key="5">
    <source>
        <dbReference type="ARBA" id="ARBA00022598"/>
    </source>
</evidence>
<keyword evidence="8 13" id="KW-0067">ATP-binding</keyword>
<comment type="catalytic activity">
    <reaction evidence="12 13 14">
        <text>tRNA(Lys) + L-lysine + ATP = L-lysyl-tRNA(Lys) + AMP + diphosphate</text>
        <dbReference type="Rhea" id="RHEA:20792"/>
        <dbReference type="Rhea" id="RHEA-COMP:9696"/>
        <dbReference type="Rhea" id="RHEA-COMP:9697"/>
        <dbReference type="ChEBI" id="CHEBI:30616"/>
        <dbReference type="ChEBI" id="CHEBI:32551"/>
        <dbReference type="ChEBI" id="CHEBI:33019"/>
        <dbReference type="ChEBI" id="CHEBI:78442"/>
        <dbReference type="ChEBI" id="CHEBI:78529"/>
        <dbReference type="ChEBI" id="CHEBI:456215"/>
        <dbReference type="EC" id="6.1.1.6"/>
    </reaction>
</comment>
<protein>
    <recommendedName>
        <fullName evidence="13">Lysine--tRNA ligase</fullName>
        <ecNumber evidence="13">6.1.1.6</ecNumber>
    </recommendedName>
    <alternativeName>
        <fullName evidence="13">Lysyl-tRNA synthetase</fullName>
        <shortName evidence="13">LysRS</shortName>
    </alternativeName>
</protein>
<dbReference type="NCBIfam" id="TIGR00499">
    <property type="entry name" value="lysS_bact"/>
    <property type="match status" value="1"/>
</dbReference>
<dbReference type="Proteomes" id="UP000031843">
    <property type="component" value="Chromosome main"/>
</dbReference>
<dbReference type="GO" id="GO:0000287">
    <property type="term" value="F:magnesium ion binding"/>
    <property type="evidence" value="ECO:0007669"/>
    <property type="project" value="UniProtKB-UniRule"/>
</dbReference>
<keyword evidence="10 13" id="KW-0648">Protein biosynthesis</keyword>
<evidence type="ECO:0000256" key="1">
    <source>
        <dbReference type="ARBA" id="ARBA00004496"/>
    </source>
</evidence>
<dbReference type="PRINTS" id="PR00982">
    <property type="entry name" value="TRNASYNTHLYS"/>
</dbReference>
<dbReference type="HAMAP" id="MF_00252">
    <property type="entry name" value="Lys_tRNA_synth_class2"/>
    <property type="match status" value="1"/>
</dbReference>
<dbReference type="GO" id="GO:0006430">
    <property type="term" value="P:lysyl-tRNA aminoacylation"/>
    <property type="evidence" value="ECO:0007669"/>
    <property type="project" value="UniProtKB-UniRule"/>
</dbReference>
<dbReference type="InterPro" id="IPR004365">
    <property type="entry name" value="NA-bd_OB_tRNA"/>
</dbReference>
<comment type="similarity">
    <text evidence="2 13">Belongs to the class-II aminoacyl-tRNA synthetase family.</text>
</comment>
<comment type="cofactor">
    <cofactor evidence="13 14">
        <name>Mg(2+)</name>
        <dbReference type="ChEBI" id="CHEBI:18420"/>
    </cofactor>
    <text evidence="13 14">Binds 3 Mg(2+) ions per subunit.</text>
</comment>
<dbReference type="EMBL" id="CP010536">
    <property type="protein sequence ID" value="AJG18661.1"/>
    <property type="molecule type" value="Genomic_DNA"/>
</dbReference>
<dbReference type="Gene3D" id="3.30.930.10">
    <property type="entry name" value="Bira Bifunctional Protein, Domain 2"/>
    <property type="match status" value="1"/>
</dbReference>
<keyword evidence="7 13" id="KW-0547">Nucleotide-binding</keyword>
<dbReference type="PANTHER" id="PTHR42918:SF15">
    <property type="entry name" value="LYSINE--TRNA LIGASE, CHLOROPLASTIC_MITOCHONDRIAL"/>
    <property type="match status" value="1"/>
</dbReference>
<dbReference type="GO" id="GO:0000049">
    <property type="term" value="F:tRNA binding"/>
    <property type="evidence" value="ECO:0007669"/>
    <property type="project" value="TreeGrafter"/>
</dbReference>
<organism evidence="17 18">
    <name type="scientific">Cupriavidus basilensis</name>
    <dbReference type="NCBI Taxonomy" id="68895"/>
    <lineage>
        <taxon>Bacteria</taxon>
        <taxon>Pseudomonadati</taxon>
        <taxon>Pseudomonadota</taxon>
        <taxon>Betaproteobacteria</taxon>
        <taxon>Burkholderiales</taxon>
        <taxon>Burkholderiaceae</taxon>
        <taxon>Cupriavidus</taxon>
    </lineage>
</organism>
<dbReference type="FunFam" id="2.40.50.140:FF:000024">
    <property type="entry name" value="Lysine--tRNA ligase"/>
    <property type="match status" value="1"/>
</dbReference>
<dbReference type="NCBIfam" id="NF001756">
    <property type="entry name" value="PRK00484.1"/>
    <property type="match status" value="1"/>
</dbReference>
<keyword evidence="11 13" id="KW-0030">Aminoacyl-tRNA synthetase</keyword>
<dbReference type="EC" id="6.1.1.6" evidence="13"/>
<evidence type="ECO:0000256" key="8">
    <source>
        <dbReference type="ARBA" id="ARBA00022840"/>
    </source>
</evidence>
<dbReference type="SUPFAM" id="SSF50249">
    <property type="entry name" value="Nucleic acid-binding proteins"/>
    <property type="match status" value="1"/>
</dbReference>
<dbReference type="InterPro" id="IPR012340">
    <property type="entry name" value="NA-bd_OB-fold"/>
</dbReference>
<evidence type="ECO:0000259" key="16">
    <source>
        <dbReference type="PROSITE" id="PS50862"/>
    </source>
</evidence>
<evidence type="ECO:0000256" key="13">
    <source>
        <dbReference type="HAMAP-Rule" id="MF_00252"/>
    </source>
</evidence>
<keyword evidence="15" id="KW-0175">Coiled coil</keyword>
<dbReference type="FunFam" id="3.30.930.10:FF:000001">
    <property type="entry name" value="Lysine--tRNA ligase"/>
    <property type="match status" value="1"/>
</dbReference>
<reference evidence="17 18" key="1">
    <citation type="journal article" date="2015" name="Genome Announc.">
        <title>Complete Genome Sequence of Cupriavidus basilensis 4G11, Isolated from the Oak Ridge Field Research Center Site.</title>
        <authorList>
            <person name="Ray J."/>
            <person name="Waters R.J."/>
            <person name="Skerker J.M."/>
            <person name="Kuehl J.V."/>
            <person name="Price M.N."/>
            <person name="Huang J."/>
            <person name="Chakraborty R."/>
            <person name="Arkin A.P."/>
            <person name="Deutschbauer A."/>
        </authorList>
    </citation>
    <scope>NUCLEOTIDE SEQUENCE [LARGE SCALE GENOMIC DNA]</scope>
    <source>
        <strain evidence="17">4G11</strain>
    </source>
</reference>
<dbReference type="InterPro" id="IPR006195">
    <property type="entry name" value="aa-tRNA-synth_II"/>
</dbReference>
<dbReference type="InterPro" id="IPR018149">
    <property type="entry name" value="Lys-tRNA-synth_II_C"/>
</dbReference>
<dbReference type="OrthoDB" id="9801152at2"/>
<dbReference type="Pfam" id="PF01336">
    <property type="entry name" value="tRNA_anti-codon"/>
    <property type="match status" value="1"/>
</dbReference>
<dbReference type="KEGG" id="cbw:RR42_m1255"/>
<comment type="subunit">
    <text evidence="3 13">Homodimer.</text>
</comment>
<dbReference type="InterPro" id="IPR004364">
    <property type="entry name" value="Aa-tRNA-synt_II"/>
</dbReference>